<protein>
    <submittedName>
        <fullName evidence="3">Uncharacterized protein</fullName>
    </submittedName>
</protein>
<evidence type="ECO:0000313" key="3">
    <source>
        <dbReference type="EMBL" id="RNA43433.1"/>
    </source>
</evidence>
<keyword evidence="1" id="KW-0175">Coiled coil</keyword>
<dbReference type="Proteomes" id="UP000276133">
    <property type="component" value="Unassembled WGS sequence"/>
</dbReference>
<proteinExistence type="predicted"/>
<evidence type="ECO:0000256" key="2">
    <source>
        <dbReference type="SAM" id="MobiDB-lite"/>
    </source>
</evidence>
<comment type="caution">
    <text evidence="3">The sequence shown here is derived from an EMBL/GenBank/DDBJ whole genome shotgun (WGS) entry which is preliminary data.</text>
</comment>
<dbReference type="STRING" id="10195.A0A3M7T5T1"/>
<organism evidence="3 4">
    <name type="scientific">Brachionus plicatilis</name>
    <name type="common">Marine rotifer</name>
    <name type="synonym">Brachionus muelleri</name>
    <dbReference type="NCBI Taxonomy" id="10195"/>
    <lineage>
        <taxon>Eukaryota</taxon>
        <taxon>Metazoa</taxon>
        <taxon>Spiralia</taxon>
        <taxon>Gnathifera</taxon>
        <taxon>Rotifera</taxon>
        <taxon>Eurotatoria</taxon>
        <taxon>Monogononta</taxon>
        <taxon>Pseudotrocha</taxon>
        <taxon>Ploima</taxon>
        <taxon>Brachionidae</taxon>
        <taxon>Brachionus</taxon>
    </lineage>
</organism>
<gene>
    <name evidence="3" type="ORF">BpHYR1_039728</name>
</gene>
<feature type="compositionally biased region" description="Polar residues" evidence="2">
    <location>
        <begin position="1256"/>
        <end position="1281"/>
    </location>
</feature>
<dbReference type="OrthoDB" id="10064205at2759"/>
<feature type="compositionally biased region" description="Low complexity" evidence="2">
    <location>
        <begin position="1238"/>
        <end position="1253"/>
    </location>
</feature>
<feature type="coiled-coil region" evidence="1">
    <location>
        <begin position="3"/>
        <end position="30"/>
    </location>
</feature>
<feature type="coiled-coil region" evidence="1">
    <location>
        <begin position="693"/>
        <end position="814"/>
    </location>
</feature>
<feature type="coiled-coil region" evidence="1">
    <location>
        <begin position="342"/>
        <end position="550"/>
    </location>
</feature>
<feature type="coiled-coil region" evidence="1">
    <location>
        <begin position="68"/>
        <end position="238"/>
    </location>
</feature>
<feature type="compositionally biased region" description="Polar residues" evidence="2">
    <location>
        <begin position="1289"/>
        <end position="1319"/>
    </location>
</feature>
<sequence length="1358" mass="157147">MNDDSKNKLIEQLTEKCKELENELKKVWERTGGSNQDHSNDSIDFHISNLSNTLHMLSTNESVSTGSMKSLQNELERALNLIKQKRSEIQGYQMECEKLRSEIANMKETPDGDHQKPEIEKLSSLIDELCREKNDLASELMDKNSKLDQLLDSEEQNQHLRSNLELELFNKQNHCQELEKIIDQLHQELNLKQHNQPQNSSINEQKYLILINEYEAQINDLNLKVANRENEVQKFREMYIEVCNDKNNLQDTLKQQYDEEYETKIKQKLDLLLANKLDEQKNCLNEKWSNERTSLIAEYRKQIDANLSDLKVCREKLITSEKFNDQLRLEKANCELKSSRSESELKEKISNLERSLKDSEEKLTSEISSLKNELEIYKLKLDTEEKKTESALTDLRDGNEQEKAKLLEIIDKLEREKADLYNKISETLQLLDTKDSNLGELSKKEARISELENLNSENENLICNLKNKIEQTEAKIKEQEDKLVLLESNSKSVESKLIKEIENLKIQKNSLEFDTANLKKKNEEIEASKAALATKKDEELQKCIEQLEKRFQEDYDTFLQTNKDNVEKALGEKTIEHAHEKDRLIEFYQKKIDQYDENEKELLKKIKELREKPKSEAKQIQTDHEEHEAHQEEYIGNLLERIRELEDILSNTDAHFEIELNKLRSELEEEYEVKLKQELGNAKSNEFRDESVEQSYRVKLEHLQEKYQEHLNKMKEKYENELAKNKQILSENYKKALLKSKNEIENLQEMVSRHKKNSQDSDKIVESLKNEMRSMKESHLDEVTNLKITFEKEKENLKEKYEQAVKKIGHLEKELNYSDDRFKSQLNSVKQQLKAEHGSEMSKVNQKMQDMMKSHSLAIDKLKKHHGKKYLSTEMNKTLSSQTDMSYKDIDLLEVLQKNYLNTLSKIKSDVMNEYDEHNKSIKEFVRDKIVAVFMPKIGDLLKEFRVSDTMVRIRMDELESDLAKILSCSDTKKNNSKTRCQAEKIESNLYSKSASVLRDLESSESEINSVKKSGSIVLSSGYKYTPLRQSWSNLSQMNTLSPVSGANFESPITKKFLEENMSKSSAWNLKNKLGSQSGLILSHMEEETDLVESVSDDLNDKDCIYVDDCEILSMEEKGTFFKKYQNIRQKKTQKNFAKQITAQRPHSASNLTRSTSNFVPTQGEKNLYLARSNTNINSRQLNADIMKPKTNLNVYKTNVSRQSLFENDEELPIKLEFDSDEVMSELSCKSSGKTRASSSNLNGSTRSSSSLGIKTVSSNTSAFCSHSLPRSKTPNRSTGSDMIGSGHSYRSPTLSSINKSVGSSSENVHLSSNFNPQNSVSTTSTHYYSISSNMGTNLLKNSAPPLPQQPKKKNVFY</sequence>
<name>A0A3M7T5T1_BRAPC</name>
<feature type="region of interest" description="Disordered" evidence="2">
    <location>
        <begin position="1229"/>
        <end position="1322"/>
    </location>
</feature>
<reference evidence="3 4" key="1">
    <citation type="journal article" date="2018" name="Sci. Rep.">
        <title>Genomic signatures of local adaptation to the degree of environmental predictability in rotifers.</title>
        <authorList>
            <person name="Franch-Gras L."/>
            <person name="Hahn C."/>
            <person name="Garcia-Roger E.M."/>
            <person name="Carmona M.J."/>
            <person name="Serra M."/>
            <person name="Gomez A."/>
        </authorList>
    </citation>
    <scope>NUCLEOTIDE SEQUENCE [LARGE SCALE GENOMIC DNA]</scope>
    <source>
        <strain evidence="3">HYR1</strain>
    </source>
</reference>
<evidence type="ECO:0000256" key="1">
    <source>
        <dbReference type="SAM" id="Coils"/>
    </source>
</evidence>
<accession>A0A3M7T5T1</accession>
<evidence type="ECO:0000313" key="4">
    <source>
        <dbReference type="Proteomes" id="UP000276133"/>
    </source>
</evidence>
<feature type="coiled-coil region" evidence="1">
    <location>
        <begin position="578"/>
        <end position="612"/>
    </location>
</feature>
<keyword evidence="4" id="KW-1185">Reference proteome</keyword>
<dbReference type="EMBL" id="REGN01000224">
    <property type="protein sequence ID" value="RNA43433.1"/>
    <property type="molecule type" value="Genomic_DNA"/>
</dbReference>